<accession>A0AAV4QMF7</accession>
<protein>
    <submittedName>
        <fullName evidence="1">Uncharacterized protein</fullName>
    </submittedName>
</protein>
<dbReference type="AlphaFoldDB" id="A0AAV4QMF7"/>
<proteinExistence type="predicted"/>
<comment type="caution">
    <text evidence="1">The sequence shown here is derived from an EMBL/GenBank/DDBJ whole genome shotgun (WGS) entry which is preliminary data.</text>
</comment>
<organism evidence="1 2">
    <name type="scientific">Caerostris extrusa</name>
    <name type="common">Bark spider</name>
    <name type="synonym">Caerostris bankana</name>
    <dbReference type="NCBI Taxonomy" id="172846"/>
    <lineage>
        <taxon>Eukaryota</taxon>
        <taxon>Metazoa</taxon>
        <taxon>Ecdysozoa</taxon>
        <taxon>Arthropoda</taxon>
        <taxon>Chelicerata</taxon>
        <taxon>Arachnida</taxon>
        <taxon>Araneae</taxon>
        <taxon>Araneomorphae</taxon>
        <taxon>Entelegynae</taxon>
        <taxon>Araneoidea</taxon>
        <taxon>Araneidae</taxon>
        <taxon>Caerostris</taxon>
    </lineage>
</organism>
<dbReference type="EMBL" id="BPLR01006346">
    <property type="protein sequence ID" value="GIY09245.1"/>
    <property type="molecule type" value="Genomic_DNA"/>
</dbReference>
<gene>
    <name evidence="1" type="ORF">CEXT_379151</name>
</gene>
<evidence type="ECO:0000313" key="2">
    <source>
        <dbReference type="Proteomes" id="UP001054945"/>
    </source>
</evidence>
<name>A0AAV4QMF7_CAEEX</name>
<evidence type="ECO:0000313" key="1">
    <source>
        <dbReference type="EMBL" id="GIY09245.1"/>
    </source>
</evidence>
<reference evidence="1 2" key="1">
    <citation type="submission" date="2021-06" db="EMBL/GenBank/DDBJ databases">
        <title>Caerostris extrusa draft genome.</title>
        <authorList>
            <person name="Kono N."/>
            <person name="Arakawa K."/>
        </authorList>
    </citation>
    <scope>NUCLEOTIDE SEQUENCE [LARGE SCALE GENOMIC DNA]</scope>
</reference>
<dbReference type="Proteomes" id="UP001054945">
    <property type="component" value="Unassembled WGS sequence"/>
</dbReference>
<keyword evidence="2" id="KW-1185">Reference proteome</keyword>
<sequence length="89" mass="10640">MLAGIKDPSADHLDRHTDLRCFSVKTERHWDTRNAVSRKKFLFCVMLIFIEQIEKIPFRGVKLNAFLSFFLPLFKRDCEERKVNSHMRL</sequence>